<dbReference type="SUPFAM" id="SSF51658">
    <property type="entry name" value="Xylose isomerase-like"/>
    <property type="match status" value="1"/>
</dbReference>
<evidence type="ECO:0000313" key="1">
    <source>
        <dbReference type="EMBL" id="CNI70194.1"/>
    </source>
</evidence>
<dbReference type="Gene3D" id="3.20.20.150">
    <property type="entry name" value="Divalent-metal-dependent TIM barrel enzymes"/>
    <property type="match status" value="1"/>
</dbReference>
<dbReference type="Pfam" id="PF05114">
    <property type="entry name" value="MbnB_TglH_ChrH"/>
    <property type="match status" value="1"/>
</dbReference>
<dbReference type="EMBL" id="CQBM01000017">
    <property type="protein sequence ID" value="CNI70194.1"/>
    <property type="molecule type" value="Genomic_DNA"/>
</dbReference>
<protein>
    <submittedName>
        <fullName evidence="1">Protein of uncharacterized function (DUF692)</fullName>
    </submittedName>
</protein>
<dbReference type="RefSeq" id="WP_049679321.1">
    <property type="nucleotide sequence ID" value="NZ_CABMMJ010000017.1"/>
</dbReference>
<dbReference type="InterPro" id="IPR036237">
    <property type="entry name" value="Xyl_isomerase-like_sf"/>
</dbReference>
<dbReference type="PANTHER" id="PTHR42194">
    <property type="entry name" value="UPF0276 PROTEIN HI_1600"/>
    <property type="match status" value="1"/>
</dbReference>
<dbReference type="PANTHER" id="PTHR42194:SF1">
    <property type="entry name" value="UPF0276 PROTEIN HI_1600"/>
    <property type="match status" value="1"/>
</dbReference>
<name>A0AA36LSD8_YERMO</name>
<organism evidence="1 2">
    <name type="scientific">Yersinia mollaretii</name>
    <dbReference type="NCBI Taxonomy" id="33060"/>
    <lineage>
        <taxon>Bacteria</taxon>
        <taxon>Pseudomonadati</taxon>
        <taxon>Pseudomonadota</taxon>
        <taxon>Gammaproteobacteria</taxon>
        <taxon>Enterobacterales</taxon>
        <taxon>Yersiniaceae</taxon>
        <taxon>Yersinia</taxon>
    </lineage>
</organism>
<reference evidence="1 2" key="1">
    <citation type="submission" date="2015-03" db="EMBL/GenBank/DDBJ databases">
        <authorList>
            <consortium name="Pathogen Informatics"/>
            <person name="Murphy D."/>
        </authorList>
    </citation>
    <scope>NUCLEOTIDE SEQUENCE [LARGE SCALE GENOMIC DNA]</scope>
    <source>
        <strain evidence="1 2">FE82747</strain>
    </source>
</reference>
<dbReference type="NCBIfam" id="NF003818">
    <property type="entry name" value="PRK05409.1"/>
    <property type="match status" value="1"/>
</dbReference>
<gene>
    <name evidence="1" type="ORF">ERS008502_04029</name>
</gene>
<comment type="caution">
    <text evidence="1">The sequence shown here is derived from an EMBL/GenBank/DDBJ whole genome shotgun (WGS) entry which is preliminary data.</text>
</comment>
<evidence type="ECO:0000313" key="2">
    <source>
        <dbReference type="Proteomes" id="UP000040841"/>
    </source>
</evidence>
<dbReference type="AlphaFoldDB" id="A0AA36LSD8"/>
<sequence>MRSINSEAFGIGLRSEHVAELASTPRRKDIDFLELAPDNWMGIGGIKEQHLGDIAEKYPLVAHSLSLSIGDCLPLNRDYIHRIRRFLDRYDIALYSDHLCFSRDEQGYLYDLLPIPRFAKTLDYLVARIDEVQDILQRPLVLENISAYHGYEGEMSELEFWQQLLEKSQCKMLLDINNVYVNSRNHQFDAHAYIRALPSDRISYCHIAGHLKTADMLLDTHGKPVDQAVLALAQFTQACHGSKPVLLERDHHLPPLETLCDELWQIKNALTPLGEPHA</sequence>
<accession>A0AA36LSD8</accession>
<proteinExistence type="predicted"/>
<dbReference type="InterPro" id="IPR007801">
    <property type="entry name" value="MbnB/TglH/ChrH"/>
</dbReference>
<dbReference type="Proteomes" id="UP000040841">
    <property type="component" value="Unassembled WGS sequence"/>
</dbReference>